<sequence length="468" mass="50104">MPLDLTEQERADAGRELVALLDSYERSIPARPIVPVLDREVLRGLREDPFPERGLGVARLFRDIRDKVLPNSTTVAHPRNLAYVLGPPNGIAPYTEAIAAAINQNCNFSQLSPAASVIEQSVVRWLTGLFEWGDGSGGIITDGGSMATLNALTTALHEHCPDFRATGLQAGRAPLVLYTSQEAHRSVQKAAAILGLGVDNVRSVPTGADFRLRADVLRQAVEADRAAGLRPFCVVATSGTVATGAIDPIGEIADICADHGLWLHIDGAYGGLFVLSERLRGSLAACTRADSISVDPHKLLFAPLEAGCLLVRDRRKLADAYSFSSSYLPGGDDSLLVDYMDYGPQLSRGFKAFKVWSAVRAFGVSAFRSAIDDNLDLARYFAERVSASPVMELMAPVTLTAVCLRITTIAESAHDSVLRQLNADGTALLGPVRLNGRDGIRACVTNYRTTKADIDLVADRLAGIAAEG</sequence>
<dbReference type="EMBL" id="CP012752">
    <property type="protein sequence ID" value="ALG07002.1"/>
    <property type="molecule type" value="Genomic_DNA"/>
</dbReference>
<dbReference type="Gene3D" id="3.40.640.10">
    <property type="entry name" value="Type I PLP-dependent aspartate aminotransferase-like (Major domain)"/>
    <property type="match status" value="1"/>
</dbReference>
<feature type="modified residue" description="N6-(pyridoxal phosphate)lysine" evidence="6">
    <location>
        <position position="298"/>
    </location>
</feature>
<dbReference type="InterPro" id="IPR021115">
    <property type="entry name" value="Pyridoxal-P_BS"/>
</dbReference>
<dbReference type="KEGG" id="kphy:AOZ06_08735"/>
<evidence type="ECO:0000256" key="4">
    <source>
        <dbReference type="ARBA" id="ARBA00022898"/>
    </source>
</evidence>
<evidence type="ECO:0000256" key="3">
    <source>
        <dbReference type="ARBA" id="ARBA00022793"/>
    </source>
</evidence>
<dbReference type="OrthoDB" id="3335676at2"/>
<dbReference type="RefSeq" id="WP_054288973.1">
    <property type="nucleotide sequence ID" value="NZ_CP012752.1"/>
</dbReference>
<dbReference type="AlphaFoldDB" id="A0A0N9HXN8"/>
<dbReference type="InterPro" id="IPR015421">
    <property type="entry name" value="PyrdxlP-dep_Trfase_major"/>
</dbReference>
<evidence type="ECO:0000256" key="2">
    <source>
        <dbReference type="ARBA" id="ARBA00009533"/>
    </source>
</evidence>
<keyword evidence="3" id="KW-0210">Decarboxylase</keyword>
<dbReference type="GO" id="GO:0030170">
    <property type="term" value="F:pyridoxal phosphate binding"/>
    <property type="evidence" value="ECO:0007669"/>
    <property type="project" value="InterPro"/>
</dbReference>
<evidence type="ECO:0000256" key="7">
    <source>
        <dbReference type="RuleBase" id="RU000382"/>
    </source>
</evidence>
<keyword evidence="5 7" id="KW-0456">Lyase</keyword>
<dbReference type="Gene3D" id="3.90.1150.10">
    <property type="entry name" value="Aspartate Aminotransferase, domain 1"/>
    <property type="match status" value="1"/>
</dbReference>
<dbReference type="InterPro" id="IPR015424">
    <property type="entry name" value="PyrdxlP-dep_Trfase"/>
</dbReference>
<dbReference type="InterPro" id="IPR002129">
    <property type="entry name" value="PyrdxlP-dep_de-COase"/>
</dbReference>
<dbReference type="Proteomes" id="UP000063699">
    <property type="component" value="Chromosome"/>
</dbReference>
<organism evidence="8 9">
    <name type="scientific">Kibdelosporangium phytohabitans</name>
    <dbReference type="NCBI Taxonomy" id="860235"/>
    <lineage>
        <taxon>Bacteria</taxon>
        <taxon>Bacillati</taxon>
        <taxon>Actinomycetota</taxon>
        <taxon>Actinomycetes</taxon>
        <taxon>Pseudonocardiales</taxon>
        <taxon>Pseudonocardiaceae</taxon>
        <taxon>Kibdelosporangium</taxon>
    </lineage>
</organism>
<comment type="cofactor">
    <cofactor evidence="1 6 7">
        <name>pyridoxal 5'-phosphate</name>
        <dbReference type="ChEBI" id="CHEBI:597326"/>
    </cofactor>
</comment>
<proteinExistence type="inferred from homology"/>
<gene>
    <name evidence="8" type="ORF">AOZ06_08735</name>
</gene>
<dbReference type="InterPro" id="IPR015422">
    <property type="entry name" value="PyrdxlP-dep_Trfase_small"/>
</dbReference>
<accession>A0A0N9HXN8</accession>
<dbReference type="GO" id="GO:0006520">
    <property type="term" value="P:amino acid metabolic process"/>
    <property type="evidence" value="ECO:0007669"/>
    <property type="project" value="InterPro"/>
</dbReference>
<reference evidence="8 9" key="1">
    <citation type="submission" date="2015-07" db="EMBL/GenBank/DDBJ databases">
        <title>Genome sequencing of Kibdelosporangium phytohabitans.</title>
        <authorList>
            <person name="Qin S."/>
            <person name="Xing K."/>
        </authorList>
    </citation>
    <scope>NUCLEOTIDE SEQUENCE [LARGE SCALE GENOMIC DNA]</scope>
    <source>
        <strain evidence="8 9">KLBMP1111</strain>
    </source>
</reference>
<evidence type="ECO:0000256" key="6">
    <source>
        <dbReference type="PIRSR" id="PIRSR602129-50"/>
    </source>
</evidence>
<dbReference type="PRINTS" id="PR00800">
    <property type="entry name" value="YHDCRBOXLASE"/>
</dbReference>
<evidence type="ECO:0008006" key="10">
    <source>
        <dbReference type="Google" id="ProtNLM"/>
    </source>
</evidence>
<dbReference type="STRING" id="860235.AOZ06_08735"/>
<dbReference type="GO" id="GO:0019752">
    <property type="term" value="P:carboxylic acid metabolic process"/>
    <property type="evidence" value="ECO:0007669"/>
    <property type="project" value="InterPro"/>
</dbReference>
<dbReference type="SUPFAM" id="SSF53383">
    <property type="entry name" value="PLP-dependent transferases"/>
    <property type="match status" value="1"/>
</dbReference>
<evidence type="ECO:0000256" key="5">
    <source>
        <dbReference type="ARBA" id="ARBA00023239"/>
    </source>
</evidence>
<dbReference type="PANTHER" id="PTHR11999:SF70">
    <property type="entry name" value="MIP05841P"/>
    <property type="match status" value="1"/>
</dbReference>
<name>A0A0N9HXN8_9PSEU</name>
<dbReference type="Gene3D" id="1.20.1340.10">
    <property type="entry name" value="dopa decarboxylase, N-terminal domain"/>
    <property type="match status" value="1"/>
</dbReference>
<keyword evidence="9" id="KW-1185">Reference proteome</keyword>
<comment type="similarity">
    <text evidence="2 7">Belongs to the group II decarboxylase family.</text>
</comment>
<evidence type="ECO:0000256" key="1">
    <source>
        <dbReference type="ARBA" id="ARBA00001933"/>
    </source>
</evidence>
<keyword evidence="4 6" id="KW-0663">Pyridoxal phosphate</keyword>
<dbReference type="Pfam" id="PF00282">
    <property type="entry name" value="Pyridoxal_deC"/>
    <property type="match status" value="1"/>
</dbReference>
<dbReference type="PANTHER" id="PTHR11999">
    <property type="entry name" value="GROUP II PYRIDOXAL-5-PHOSPHATE DECARBOXYLASE"/>
    <property type="match status" value="1"/>
</dbReference>
<evidence type="ECO:0000313" key="8">
    <source>
        <dbReference type="EMBL" id="ALG07002.1"/>
    </source>
</evidence>
<evidence type="ECO:0000313" key="9">
    <source>
        <dbReference type="Proteomes" id="UP000063699"/>
    </source>
</evidence>
<dbReference type="GO" id="GO:0004058">
    <property type="term" value="F:aromatic-L-amino-acid decarboxylase activity"/>
    <property type="evidence" value="ECO:0007669"/>
    <property type="project" value="UniProtKB-ARBA"/>
</dbReference>
<dbReference type="PROSITE" id="PS00392">
    <property type="entry name" value="DDC_GAD_HDC_YDC"/>
    <property type="match status" value="1"/>
</dbReference>
<dbReference type="InterPro" id="IPR010977">
    <property type="entry name" value="Aromatic_deC"/>
</dbReference>
<protein>
    <recommendedName>
        <fullName evidence="10">Amino acid decarboxylase</fullName>
    </recommendedName>
</protein>